<accession>A0ABV6UMQ0</accession>
<dbReference type="Pfam" id="PF17754">
    <property type="entry name" value="TetR_C_14"/>
    <property type="match status" value="1"/>
</dbReference>
<evidence type="ECO:0000256" key="2">
    <source>
        <dbReference type="ARBA" id="ARBA00023125"/>
    </source>
</evidence>
<evidence type="ECO:0000256" key="3">
    <source>
        <dbReference type="ARBA" id="ARBA00023163"/>
    </source>
</evidence>
<dbReference type="Proteomes" id="UP001592528">
    <property type="component" value="Unassembled WGS sequence"/>
</dbReference>
<keyword evidence="2 4" id="KW-0238">DNA-binding</keyword>
<organism evidence="6 7">
    <name type="scientific">Streptacidiphilus cavernicola</name>
    <dbReference type="NCBI Taxonomy" id="3342716"/>
    <lineage>
        <taxon>Bacteria</taxon>
        <taxon>Bacillati</taxon>
        <taxon>Actinomycetota</taxon>
        <taxon>Actinomycetes</taxon>
        <taxon>Kitasatosporales</taxon>
        <taxon>Streptomycetaceae</taxon>
        <taxon>Streptacidiphilus</taxon>
    </lineage>
</organism>
<protein>
    <submittedName>
        <fullName evidence="6">TetR/AcrR family transcriptional regulator</fullName>
    </submittedName>
</protein>
<keyword evidence="1" id="KW-0805">Transcription regulation</keyword>
<reference evidence="6 7" key="1">
    <citation type="submission" date="2024-09" db="EMBL/GenBank/DDBJ databases">
        <authorList>
            <person name="Lee S.D."/>
        </authorList>
    </citation>
    <scope>NUCLEOTIDE SEQUENCE [LARGE SCALE GENOMIC DNA]</scope>
    <source>
        <strain evidence="6 7">N1-5</strain>
    </source>
</reference>
<dbReference type="InterPro" id="IPR009057">
    <property type="entry name" value="Homeodomain-like_sf"/>
</dbReference>
<keyword evidence="7" id="KW-1185">Reference proteome</keyword>
<dbReference type="PANTHER" id="PTHR30055:SF238">
    <property type="entry name" value="MYCOFACTOCIN BIOSYNTHESIS TRANSCRIPTIONAL REGULATOR MFTR-RELATED"/>
    <property type="match status" value="1"/>
</dbReference>
<dbReference type="Pfam" id="PF00440">
    <property type="entry name" value="TetR_N"/>
    <property type="match status" value="1"/>
</dbReference>
<name>A0ABV6UMQ0_9ACTN</name>
<dbReference type="EMBL" id="JBHEZZ010000007">
    <property type="protein sequence ID" value="MFC1402731.1"/>
    <property type="molecule type" value="Genomic_DNA"/>
</dbReference>
<evidence type="ECO:0000313" key="7">
    <source>
        <dbReference type="Proteomes" id="UP001592528"/>
    </source>
</evidence>
<evidence type="ECO:0000313" key="6">
    <source>
        <dbReference type="EMBL" id="MFC1402731.1"/>
    </source>
</evidence>
<feature type="DNA-binding region" description="H-T-H motif" evidence="4">
    <location>
        <begin position="46"/>
        <end position="65"/>
    </location>
</feature>
<dbReference type="SUPFAM" id="SSF46689">
    <property type="entry name" value="Homeodomain-like"/>
    <property type="match status" value="1"/>
</dbReference>
<dbReference type="InterPro" id="IPR050109">
    <property type="entry name" value="HTH-type_TetR-like_transc_reg"/>
</dbReference>
<proteinExistence type="predicted"/>
<evidence type="ECO:0000259" key="5">
    <source>
        <dbReference type="PROSITE" id="PS50977"/>
    </source>
</evidence>
<evidence type="ECO:0000256" key="4">
    <source>
        <dbReference type="PROSITE-ProRule" id="PRU00335"/>
    </source>
</evidence>
<feature type="domain" description="HTH tetR-type" evidence="5">
    <location>
        <begin position="23"/>
        <end position="83"/>
    </location>
</feature>
<dbReference type="PRINTS" id="PR00455">
    <property type="entry name" value="HTHTETR"/>
</dbReference>
<dbReference type="PROSITE" id="PS50977">
    <property type="entry name" value="HTH_TETR_2"/>
    <property type="match status" value="1"/>
</dbReference>
<dbReference type="PANTHER" id="PTHR30055">
    <property type="entry name" value="HTH-TYPE TRANSCRIPTIONAL REGULATOR RUTR"/>
    <property type="match status" value="1"/>
</dbReference>
<keyword evidence="3" id="KW-0804">Transcription</keyword>
<comment type="caution">
    <text evidence="6">The sequence shown here is derived from an EMBL/GenBank/DDBJ whole genome shotgun (WGS) entry which is preliminary data.</text>
</comment>
<sequence>MDQQPEKPAVRMGRPPLTERRKAATRLEIAQEAVRLFTAKGVAATSAEEIAQAVGISQRTLWRYFPTKEQFVQPLLAAGIEQTAQRLREWRPGTPVLTGADAERAATATPEATAALRGLVRLTRHEDGLRAVWLQVHHQAEAVFAEAVAERAGRSPQDLESRVQAAMINSALRVAVEDWAWNGTDAGPEALVEATERAVRVAAAGFPR</sequence>
<dbReference type="Gene3D" id="1.10.357.10">
    <property type="entry name" value="Tetracycline Repressor, domain 2"/>
    <property type="match status" value="1"/>
</dbReference>
<dbReference type="InterPro" id="IPR041347">
    <property type="entry name" value="MftR_C"/>
</dbReference>
<dbReference type="InterPro" id="IPR001647">
    <property type="entry name" value="HTH_TetR"/>
</dbReference>
<evidence type="ECO:0000256" key="1">
    <source>
        <dbReference type="ARBA" id="ARBA00023015"/>
    </source>
</evidence>
<gene>
    <name evidence="6" type="ORF">ACEZDJ_15695</name>
</gene>
<dbReference type="RefSeq" id="WP_030253280.1">
    <property type="nucleotide sequence ID" value="NZ_JBHEZZ010000007.1"/>
</dbReference>